<dbReference type="AlphaFoldDB" id="A0A9X1N890"/>
<dbReference type="Proteomes" id="UP001138997">
    <property type="component" value="Unassembled WGS sequence"/>
</dbReference>
<dbReference type="EMBL" id="JAJOMB010000002">
    <property type="protein sequence ID" value="MCD5310307.1"/>
    <property type="molecule type" value="Genomic_DNA"/>
</dbReference>
<dbReference type="RefSeq" id="WP_231439232.1">
    <property type="nucleotide sequence ID" value="NZ_JAJOMB010000002.1"/>
</dbReference>
<dbReference type="InterPro" id="IPR036894">
    <property type="entry name" value="YbaB-like_sf"/>
</dbReference>
<dbReference type="Pfam" id="PF02575">
    <property type="entry name" value="YbaB_DNA_bd"/>
    <property type="match status" value="1"/>
</dbReference>
<dbReference type="InterPro" id="IPR004401">
    <property type="entry name" value="YbaB/EbfC"/>
</dbReference>
<protein>
    <submittedName>
        <fullName evidence="1">YbaB/EbfC family nucleoid-associated protein</fullName>
    </submittedName>
</protein>
<dbReference type="Gene3D" id="3.30.1310.10">
    <property type="entry name" value="Nucleoid-associated protein YbaB-like domain"/>
    <property type="match status" value="1"/>
</dbReference>
<evidence type="ECO:0000313" key="1">
    <source>
        <dbReference type="EMBL" id="MCD5310307.1"/>
    </source>
</evidence>
<name>A0A9X1N890_9ACTN</name>
<reference evidence="1" key="1">
    <citation type="submission" date="2021-11" db="EMBL/GenBank/DDBJ databases">
        <title>Streptomyces corallinus and Kineosporia corallina sp. nov., two new coral-derived marine actinobacteria.</title>
        <authorList>
            <person name="Buangrab K."/>
            <person name="Sutthacheep M."/>
            <person name="Yeemin T."/>
            <person name="Harunari E."/>
            <person name="Igarashi Y."/>
            <person name="Sripreechasak P."/>
            <person name="Kanchanasin P."/>
            <person name="Tanasupawat S."/>
            <person name="Phongsopitanun W."/>
        </authorList>
    </citation>
    <scope>NUCLEOTIDE SEQUENCE</scope>
    <source>
        <strain evidence="1">JCM 31032</strain>
    </source>
</reference>
<gene>
    <name evidence="1" type="ORF">LR394_05320</name>
</gene>
<sequence length="147" mass="15999">MKPDENASSDFREAQDELDRVRQLADDIRARGEAATYKAMPKNKMFTVTVGGRGEVRDISFRSDAYRSLAPAELGKLLVSTIEEAREKAISTAMASIGEISPTSAMPLDLLKPAASMDDLMDSLLNAAGQYMPATALDDIPRRKGFS</sequence>
<accession>A0A9X1N890</accession>
<comment type="caution">
    <text evidence="1">The sequence shown here is derived from an EMBL/GenBank/DDBJ whole genome shotgun (WGS) entry which is preliminary data.</text>
</comment>
<organism evidence="1 2">
    <name type="scientific">Kineosporia babensis</name>
    <dbReference type="NCBI Taxonomy" id="499548"/>
    <lineage>
        <taxon>Bacteria</taxon>
        <taxon>Bacillati</taxon>
        <taxon>Actinomycetota</taxon>
        <taxon>Actinomycetes</taxon>
        <taxon>Kineosporiales</taxon>
        <taxon>Kineosporiaceae</taxon>
        <taxon>Kineosporia</taxon>
    </lineage>
</organism>
<evidence type="ECO:0000313" key="2">
    <source>
        <dbReference type="Proteomes" id="UP001138997"/>
    </source>
</evidence>
<proteinExistence type="predicted"/>
<keyword evidence="2" id="KW-1185">Reference proteome</keyword>
<dbReference type="GO" id="GO:0003677">
    <property type="term" value="F:DNA binding"/>
    <property type="evidence" value="ECO:0007669"/>
    <property type="project" value="InterPro"/>
</dbReference>